<reference evidence="1 2" key="1">
    <citation type="submission" date="2024-05" db="EMBL/GenBank/DDBJ databases">
        <title>De novo assembly of an allotetraploid wild potato.</title>
        <authorList>
            <person name="Hosaka A.J."/>
        </authorList>
    </citation>
    <scope>NUCLEOTIDE SEQUENCE [LARGE SCALE GENOMIC DNA]</scope>
    <source>
        <tissue evidence="1">Young leaves</tissue>
    </source>
</reference>
<accession>A0ABD2U8Y8</accession>
<proteinExistence type="predicted"/>
<organism evidence="1 2">
    <name type="scientific">Solanum stoloniferum</name>
    <dbReference type="NCBI Taxonomy" id="62892"/>
    <lineage>
        <taxon>Eukaryota</taxon>
        <taxon>Viridiplantae</taxon>
        <taxon>Streptophyta</taxon>
        <taxon>Embryophyta</taxon>
        <taxon>Tracheophyta</taxon>
        <taxon>Spermatophyta</taxon>
        <taxon>Magnoliopsida</taxon>
        <taxon>eudicotyledons</taxon>
        <taxon>Gunneridae</taxon>
        <taxon>Pentapetalae</taxon>
        <taxon>asterids</taxon>
        <taxon>lamiids</taxon>
        <taxon>Solanales</taxon>
        <taxon>Solanaceae</taxon>
        <taxon>Solanoideae</taxon>
        <taxon>Solaneae</taxon>
        <taxon>Solanum</taxon>
    </lineage>
</organism>
<evidence type="ECO:0000313" key="2">
    <source>
        <dbReference type="Proteomes" id="UP001627284"/>
    </source>
</evidence>
<protein>
    <submittedName>
        <fullName evidence="1">Uncharacterized protein</fullName>
    </submittedName>
</protein>
<dbReference type="PANTHER" id="PTHR33240:SF8">
    <property type="entry name" value="OS03G0439900 PROTEIN"/>
    <property type="match status" value="1"/>
</dbReference>
<dbReference type="PANTHER" id="PTHR33240">
    <property type="entry name" value="OS08G0508500 PROTEIN"/>
    <property type="match status" value="1"/>
</dbReference>
<comment type="caution">
    <text evidence="1">The sequence shown here is derived from an EMBL/GenBank/DDBJ whole genome shotgun (WGS) entry which is preliminary data.</text>
</comment>
<gene>
    <name evidence="1" type="ORF">AABB24_010450</name>
</gene>
<sequence>MVRESQSNMWHTSLKHATMLGHTTITSSNNLSAPLRAMLSIGTRILSLVPLIVRNKWSKNFSTTSTAQDVLQAWWNLQIHVSELMIQGFNQGGQRAIGAVKIDLTIEELQSSVWLHVIDAKTSYNILLGRPWVHENKVIPSTYHQFLKYYEDGVAKKIIADNNPFTEAEAHFADAKFYLKKYSTKIDDIASKDDELLNKKSKVGVDKAKVVSKEDPKLGILNKTPNMNNVFSSKKVRSILYYVPKSKKDDDHSLKLQENALGGLTFPVKQIDVMNSSPKSLGKFVALKSSQNEALPTRRTYKGFDLNAYKLLAKAGYNPTEPSKLGKLPLEPAARQRCEGLGYKQPSPICIAIKRAIYNYITAEDESATSNKRSYVFNRLGNSTKRISVFERLGPLRKKTKVLRNNKIMEASALPKSQNAPKDFQSLIPSRMRRQTNVVISCGEVLKPKSHVVVYTKQRDEDEKSVGSSYHVIVQDESELQEDVDGLRTHVINGKLFKKYYP</sequence>
<dbReference type="Proteomes" id="UP001627284">
    <property type="component" value="Unassembled WGS sequence"/>
</dbReference>
<name>A0ABD2U8Y8_9SOLN</name>
<evidence type="ECO:0000313" key="1">
    <source>
        <dbReference type="EMBL" id="KAL3365308.1"/>
    </source>
</evidence>
<dbReference type="EMBL" id="JBJKTR010000006">
    <property type="protein sequence ID" value="KAL3365308.1"/>
    <property type="molecule type" value="Genomic_DNA"/>
</dbReference>
<dbReference type="AlphaFoldDB" id="A0ABD2U8Y8"/>
<keyword evidence="2" id="KW-1185">Reference proteome</keyword>